<feature type="transmembrane region" description="Helical" evidence="2">
    <location>
        <begin position="304"/>
        <end position="322"/>
    </location>
</feature>
<feature type="transmembrane region" description="Helical" evidence="2">
    <location>
        <begin position="328"/>
        <end position="346"/>
    </location>
</feature>
<feature type="domain" description="Threonine/serine exporter-like N-terminal" evidence="3">
    <location>
        <begin position="22"/>
        <end position="261"/>
    </location>
</feature>
<keyword evidence="2" id="KW-1133">Transmembrane helix</keyword>
<name>A0ABW2HX27_9ACTN</name>
<feature type="transmembrane region" description="Helical" evidence="2">
    <location>
        <begin position="208"/>
        <end position="227"/>
    </location>
</feature>
<evidence type="ECO:0000313" key="5">
    <source>
        <dbReference type="Proteomes" id="UP001596548"/>
    </source>
</evidence>
<evidence type="ECO:0000256" key="2">
    <source>
        <dbReference type="SAM" id="Phobius"/>
    </source>
</evidence>
<dbReference type="InterPro" id="IPR051361">
    <property type="entry name" value="ThrE/Ser_Exporter"/>
</dbReference>
<feature type="transmembrane region" description="Helical" evidence="2">
    <location>
        <begin position="278"/>
        <end position="297"/>
    </location>
</feature>
<feature type="transmembrane region" description="Helical" evidence="2">
    <location>
        <begin position="154"/>
        <end position="171"/>
    </location>
</feature>
<dbReference type="Proteomes" id="UP001596548">
    <property type="component" value="Unassembled WGS sequence"/>
</dbReference>
<feature type="transmembrane region" description="Helical" evidence="2">
    <location>
        <begin position="248"/>
        <end position="266"/>
    </location>
</feature>
<dbReference type="RefSeq" id="WP_378973517.1">
    <property type="nucleotide sequence ID" value="NZ_JBHTBJ010000024.1"/>
</dbReference>
<keyword evidence="2" id="KW-0472">Membrane</keyword>
<feature type="transmembrane region" description="Helical" evidence="2">
    <location>
        <begin position="130"/>
        <end position="148"/>
    </location>
</feature>
<comment type="similarity">
    <text evidence="1">Belongs to the ThrE exporter (TC 2.A.79) family.</text>
</comment>
<reference evidence="5" key="1">
    <citation type="journal article" date="2019" name="Int. J. Syst. Evol. Microbiol.">
        <title>The Global Catalogue of Microorganisms (GCM) 10K type strain sequencing project: providing services to taxonomists for standard genome sequencing and annotation.</title>
        <authorList>
            <consortium name="The Broad Institute Genomics Platform"/>
            <consortium name="The Broad Institute Genome Sequencing Center for Infectious Disease"/>
            <person name="Wu L."/>
            <person name="Ma J."/>
        </authorList>
    </citation>
    <scope>NUCLEOTIDE SEQUENCE [LARGE SCALE GENOMIC DNA]</scope>
    <source>
        <strain evidence="5">XZYJT-10</strain>
    </source>
</reference>
<accession>A0ABW2HX27</accession>
<dbReference type="EMBL" id="JBHTBJ010000024">
    <property type="protein sequence ID" value="MFC7277657.1"/>
    <property type="molecule type" value="Genomic_DNA"/>
</dbReference>
<dbReference type="PANTHER" id="PTHR31082">
    <property type="entry name" value="PHEROMONE-REGULATED MEMBRANE PROTEIN 10"/>
    <property type="match status" value="1"/>
</dbReference>
<feature type="transmembrane region" description="Helical" evidence="2">
    <location>
        <begin position="355"/>
        <end position="374"/>
    </location>
</feature>
<evidence type="ECO:0000259" key="3">
    <source>
        <dbReference type="Pfam" id="PF06738"/>
    </source>
</evidence>
<organism evidence="4 5">
    <name type="scientific">Paractinoplanes rhizophilus</name>
    <dbReference type="NCBI Taxonomy" id="1416877"/>
    <lineage>
        <taxon>Bacteria</taxon>
        <taxon>Bacillati</taxon>
        <taxon>Actinomycetota</taxon>
        <taxon>Actinomycetes</taxon>
        <taxon>Micromonosporales</taxon>
        <taxon>Micromonosporaceae</taxon>
        <taxon>Paractinoplanes</taxon>
    </lineage>
</organism>
<comment type="caution">
    <text evidence="4">The sequence shown here is derived from an EMBL/GenBank/DDBJ whole genome shotgun (WGS) entry which is preliminary data.</text>
</comment>
<evidence type="ECO:0000313" key="4">
    <source>
        <dbReference type="EMBL" id="MFC7277657.1"/>
    </source>
</evidence>
<keyword evidence="5" id="KW-1185">Reference proteome</keyword>
<dbReference type="PANTHER" id="PTHR31082:SF4">
    <property type="entry name" value="PHEROMONE-REGULATED MEMBRANE PROTEIN 10"/>
    <property type="match status" value="1"/>
</dbReference>
<proteinExistence type="inferred from homology"/>
<protein>
    <submittedName>
        <fullName evidence="4">Threonine/serine exporter ThrE family protein</fullName>
    </submittedName>
</protein>
<dbReference type="Pfam" id="PF06738">
    <property type="entry name" value="ThrE"/>
    <property type="match status" value="1"/>
</dbReference>
<evidence type="ECO:0000256" key="1">
    <source>
        <dbReference type="ARBA" id="ARBA00034125"/>
    </source>
</evidence>
<sequence length="431" mass="46210">MRETGAERAGVRPSGEERALLRFLLFIGSGLTAAGEAVNEVQDHLLEVAAAYGAPHARVAVLPTYVEISLEPGRAATLEPTRTLRGVLRLDQTAELFQLLREAKRGELPPEDGSRRVLEIIEMRPRFGRLLTIFGHSVLTVGICLVLQPTWGDLVLAGLFGLLVGALKLIGGRWPSLQLIMPVAVSFIVASTTFLLAAPGWADADLRAMIAPLVTFLPGAALTMSVVELSAGEMITGASRLVSGTLQLLLLAFGITAALQVVKLPAADVLIDSPQNLIGWWAPWLGVLVVGVGTYLYHSAPHSSLPWLLVVLAAAWIGQFIGSQWFGGYLSGFFGALAMTPVAYFVERRPSGPPALVSFLPAFWLLVPGALGLIGVTEYLDQDSISASRDLFGTVWSMIAIALGVLCGYPLYRSLARSLGWIRLPLFRSPT</sequence>
<feature type="transmembrane region" description="Helical" evidence="2">
    <location>
        <begin position="394"/>
        <end position="412"/>
    </location>
</feature>
<gene>
    <name evidence="4" type="ORF">ACFQS1_27005</name>
</gene>
<feature type="transmembrane region" description="Helical" evidence="2">
    <location>
        <begin position="183"/>
        <end position="202"/>
    </location>
</feature>
<keyword evidence="2" id="KW-0812">Transmembrane</keyword>
<dbReference type="InterPro" id="IPR010619">
    <property type="entry name" value="ThrE-like_N"/>
</dbReference>